<reference evidence="1" key="1">
    <citation type="submission" date="2018-06" db="EMBL/GenBank/DDBJ databases">
        <authorList>
            <person name="Zhirakovskaya E."/>
        </authorList>
    </citation>
    <scope>NUCLEOTIDE SEQUENCE</scope>
</reference>
<dbReference type="PROSITE" id="PS51257">
    <property type="entry name" value="PROKAR_LIPOPROTEIN"/>
    <property type="match status" value="1"/>
</dbReference>
<proteinExistence type="predicted"/>
<organism evidence="1">
    <name type="scientific">hydrothermal vent metagenome</name>
    <dbReference type="NCBI Taxonomy" id="652676"/>
    <lineage>
        <taxon>unclassified sequences</taxon>
        <taxon>metagenomes</taxon>
        <taxon>ecological metagenomes</taxon>
    </lineage>
</organism>
<name>A0A3B0ZV28_9ZZZZ</name>
<dbReference type="EMBL" id="UOFS01000013">
    <property type="protein sequence ID" value="VAW93070.1"/>
    <property type="molecule type" value="Genomic_DNA"/>
</dbReference>
<gene>
    <name evidence="1" type="ORF">MNBD_GAMMA22-612</name>
</gene>
<evidence type="ECO:0000313" key="1">
    <source>
        <dbReference type="EMBL" id="VAW93070.1"/>
    </source>
</evidence>
<sequence length="255" mass="28742">MILNNMKNKLAFKFLLITIIGLFLVSCNNNVNSGTKNSTKVTKIIFVEEEKGIDPYNVRLIVSSDYLRFDDGDSSSGYILYNRKNKIIYNVNDDDKTIMEIHPKRKSVTSPIELNNKDIKVAVLNDAPKIANSTPIKYDLFTNDSLCLAVVSVTNLLPMATKALHEFQQALADDSTYTLDNIPPDMHDACALSMNTFFATRHLNYGFPIQAWTPKGFSRSLISFDEDFKDSEKLFTLPVQYKSFTVDALRAGTVQ</sequence>
<accession>A0A3B0ZV28</accession>
<protein>
    <submittedName>
        <fullName evidence="1">Uncharacterized protein</fullName>
    </submittedName>
</protein>
<dbReference type="AlphaFoldDB" id="A0A3B0ZV28"/>